<feature type="transmembrane region" description="Helical" evidence="8">
    <location>
        <begin position="220"/>
        <end position="245"/>
    </location>
</feature>
<dbReference type="Gene3D" id="1.10.375.10">
    <property type="entry name" value="Human Immunodeficiency Virus Type 1 Capsid Protein"/>
    <property type="match status" value="1"/>
</dbReference>
<gene>
    <name evidence="9" type="ORF">HGM15179_018997</name>
</gene>
<comment type="caution">
    <text evidence="9">The sequence shown here is derived from an EMBL/GenBank/DDBJ whole genome shotgun (WGS) entry which is preliminary data.</text>
</comment>
<dbReference type="Gene3D" id="1.20.1070.10">
    <property type="entry name" value="Rhodopsin 7-helix transmembrane proteins"/>
    <property type="match status" value="1"/>
</dbReference>
<dbReference type="GO" id="GO:0016032">
    <property type="term" value="P:viral process"/>
    <property type="evidence" value="ECO:0007669"/>
    <property type="project" value="InterPro"/>
</dbReference>
<keyword evidence="6" id="KW-0675">Receptor</keyword>
<dbReference type="InterPro" id="IPR026234">
    <property type="entry name" value="MRGPCRFAMILY"/>
</dbReference>
<dbReference type="GO" id="GO:0004930">
    <property type="term" value="F:G protein-coupled receptor activity"/>
    <property type="evidence" value="ECO:0007669"/>
    <property type="project" value="UniProtKB-KW"/>
</dbReference>
<dbReference type="OrthoDB" id="9216325at2759"/>
<dbReference type="GO" id="GO:0005886">
    <property type="term" value="C:plasma membrane"/>
    <property type="evidence" value="ECO:0007669"/>
    <property type="project" value="TreeGrafter"/>
</dbReference>
<evidence type="ECO:0000313" key="9">
    <source>
        <dbReference type="EMBL" id="TRZ08111.1"/>
    </source>
</evidence>
<evidence type="ECO:0000256" key="1">
    <source>
        <dbReference type="ARBA" id="ARBA00004141"/>
    </source>
</evidence>
<feature type="transmembrane region" description="Helical" evidence="8">
    <location>
        <begin position="298"/>
        <end position="317"/>
    </location>
</feature>
<comment type="subcellular location">
    <subcellularLocation>
        <location evidence="1">Membrane</location>
        <topology evidence="1">Multi-pass membrane protein</topology>
    </subcellularLocation>
</comment>
<accession>A0A8K1DB95</accession>
<keyword evidence="4" id="KW-0297">G-protein coupled receptor</keyword>
<feature type="transmembrane region" description="Helical" evidence="8">
    <location>
        <begin position="146"/>
        <end position="166"/>
    </location>
</feature>
<dbReference type="PANTHER" id="PTHR11334:SF68">
    <property type="entry name" value="G-PROTEIN COUPLED RECEPTORS FAMILY 1 PROFILE DOMAIN-CONTAINING PROTEIN-RELATED"/>
    <property type="match status" value="1"/>
</dbReference>
<evidence type="ECO:0000256" key="3">
    <source>
        <dbReference type="ARBA" id="ARBA00022989"/>
    </source>
</evidence>
<evidence type="ECO:0000256" key="4">
    <source>
        <dbReference type="ARBA" id="ARBA00023040"/>
    </source>
</evidence>
<feature type="transmembrane region" description="Helical" evidence="8">
    <location>
        <begin position="178"/>
        <end position="200"/>
    </location>
</feature>
<evidence type="ECO:0000256" key="6">
    <source>
        <dbReference type="ARBA" id="ARBA00023170"/>
    </source>
</evidence>
<protein>
    <submittedName>
        <fullName evidence="9">Uncharacterized protein</fullName>
    </submittedName>
</protein>
<name>A0A8K1DB95_9PASS</name>
<proteinExistence type="predicted"/>
<dbReference type="SUPFAM" id="SSF47943">
    <property type="entry name" value="Retrovirus capsid protein, N-terminal core domain"/>
    <property type="match status" value="1"/>
</dbReference>
<keyword evidence="7" id="KW-0807">Transducer</keyword>
<dbReference type="PRINTS" id="PR00237">
    <property type="entry name" value="GPCRRHODOPSN"/>
</dbReference>
<evidence type="ECO:0000313" key="10">
    <source>
        <dbReference type="Proteomes" id="UP000796761"/>
    </source>
</evidence>
<dbReference type="InterPro" id="IPR000276">
    <property type="entry name" value="GPCR_Rhodpsn"/>
</dbReference>
<reference evidence="9" key="1">
    <citation type="submission" date="2019-04" db="EMBL/GenBank/DDBJ databases">
        <title>Genome assembly of Zosterops borbonicus 15179.</title>
        <authorList>
            <person name="Leroy T."/>
            <person name="Anselmetti Y."/>
            <person name="Tilak M.-K."/>
            <person name="Nabholz B."/>
        </authorList>
    </citation>
    <scope>NUCLEOTIDE SEQUENCE</scope>
    <source>
        <strain evidence="9">HGM_15179</strain>
        <tissue evidence="9">Muscle</tissue>
    </source>
</reference>
<keyword evidence="10" id="KW-1185">Reference proteome</keyword>
<keyword evidence="5 8" id="KW-0472">Membrane</keyword>
<keyword evidence="3 8" id="KW-1133">Transmembrane helix</keyword>
<organism evidence="9 10">
    <name type="scientific">Zosterops borbonicus</name>
    <dbReference type="NCBI Taxonomy" id="364589"/>
    <lineage>
        <taxon>Eukaryota</taxon>
        <taxon>Metazoa</taxon>
        <taxon>Chordata</taxon>
        <taxon>Craniata</taxon>
        <taxon>Vertebrata</taxon>
        <taxon>Euteleostomi</taxon>
        <taxon>Archelosauria</taxon>
        <taxon>Archosauria</taxon>
        <taxon>Dinosauria</taxon>
        <taxon>Saurischia</taxon>
        <taxon>Theropoda</taxon>
        <taxon>Coelurosauria</taxon>
        <taxon>Aves</taxon>
        <taxon>Neognathae</taxon>
        <taxon>Neoaves</taxon>
        <taxon>Telluraves</taxon>
        <taxon>Australaves</taxon>
        <taxon>Passeriformes</taxon>
        <taxon>Sylvioidea</taxon>
        <taxon>Zosteropidae</taxon>
        <taxon>Zosterops</taxon>
    </lineage>
</organism>
<keyword evidence="2 8" id="KW-0812">Transmembrane</keyword>
<evidence type="ECO:0000256" key="2">
    <source>
        <dbReference type="ARBA" id="ARBA00022692"/>
    </source>
</evidence>
<dbReference type="Proteomes" id="UP000796761">
    <property type="component" value="Unassembled WGS sequence"/>
</dbReference>
<feature type="transmembrane region" description="Helical" evidence="8">
    <location>
        <begin position="110"/>
        <end position="134"/>
    </location>
</feature>
<evidence type="ECO:0000256" key="7">
    <source>
        <dbReference type="ARBA" id="ARBA00023224"/>
    </source>
</evidence>
<dbReference type="SUPFAM" id="SSF81321">
    <property type="entry name" value="Family A G protein-coupled receptor-like"/>
    <property type="match status" value="1"/>
</dbReference>
<dbReference type="EMBL" id="SWJQ01001482">
    <property type="protein sequence ID" value="TRZ08111.1"/>
    <property type="molecule type" value="Genomic_DNA"/>
</dbReference>
<evidence type="ECO:0000256" key="5">
    <source>
        <dbReference type="ARBA" id="ARBA00023136"/>
    </source>
</evidence>
<evidence type="ECO:0000256" key="8">
    <source>
        <dbReference type="SAM" id="Phobius"/>
    </source>
</evidence>
<dbReference type="InterPro" id="IPR008919">
    <property type="entry name" value="Retrov_capsid_N"/>
</dbReference>
<dbReference type="AlphaFoldDB" id="A0A8K1DB95"/>
<feature type="transmembrane region" description="Helical" evidence="8">
    <location>
        <begin position="257"/>
        <end position="277"/>
    </location>
</feature>
<dbReference type="PANTHER" id="PTHR11334">
    <property type="entry name" value="MAS-RELATED G-PROTEIN COUPLED RECEPTOR"/>
    <property type="match status" value="1"/>
</dbReference>
<sequence>MSHRDITELRQAAKDSGLTSPSFNNVVKSLFNSSELVPADCHNVAPMILSNSQHILWDLEWRKLLNRLIEDYVGTPYAHFPRAHLARDALHDKPKDQAGDDLCEIDVTKVALHSVTLLICHCGLFGNGAVLCLLSLKVRNIGIFDLAFADFLFLLFTVPSTLLFLVEDMSCSPIVPQLYRHFLFQLSVVSYYWPLIRLIFTTSIVDMYVICSLCDLPERLWWLVDSVQYWAFFALFTVIPAVTYLCPSHQQEHCQTAVISMYTLILLLFVAPMVISITIKFIEDISGSKNQQPKRHAIIIFLIVLFILLLSLCNFLQQLGYTLVSSQVFFLLDCIHSSIKPFIYFMVGRFQRPCSLRSLQLSLQRVFDE</sequence>
<dbReference type="Pfam" id="PF00607">
    <property type="entry name" value="Gag_p24"/>
    <property type="match status" value="1"/>
</dbReference>